<dbReference type="GO" id="GO:0046872">
    <property type="term" value="F:metal ion binding"/>
    <property type="evidence" value="ECO:0007669"/>
    <property type="project" value="InterPro"/>
</dbReference>
<evidence type="ECO:0000313" key="3">
    <source>
        <dbReference type="Proteomes" id="UP000306509"/>
    </source>
</evidence>
<dbReference type="EMBL" id="QGQD01000018">
    <property type="protein sequence ID" value="TLD02308.1"/>
    <property type="molecule type" value="Genomic_DNA"/>
</dbReference>
<dbReference type="RefSeq" id="WP_027294316.1">
    <property type="nucleotide sequence ID" value="NZ_CABMJZ010000058.1"/>
</dbReference>
<feature type="domain" description="HMA" evidence="1">
    <location>
        <begin position="3"/>
        <end position="42"/>
    </location>
</feature>
<keyword evidence="3" id="KW-1185">Reference proteome</keyword>
<dbReference type="CDD" id="cd00371">
    <property type="entry name" value="HMA"/>
    <property type="match status" value="1"/>
</dbReference>
<accession>A0A4V6HSB4</accession>
<dbReference type="Pfam" id="PF00403">
    <property type="entry name" value="HMA"/>
    <property type="match status" value="1"/>
</dbReference>
<gene>
    <name evidence="2" type="ORF">DSM106044_00823</name>
</gene>
<evidence type="ECO:0000259" key="1">
    <source>
        <dbReference type="Pfam" id="PF00403"/>
    </source>
</evidence>
<evidence type="ECO:0000313" key="2">
    <source>
        <dbReference type="EMBL" id="TLD02308.1"/>
    </source>
</evidence>
<dbReference type="STRING" id="180332.GCA_000797495_05245"/>
<dbReference type="Gene3D" id="3.30.70.100">
    <property type="match status" value="1"/>
</dbReference>
<dbReference type="OrthoDB" id="9813965at2"/>
<proteinExistence type="predicted"/>
<dbReference type="SUPFAM" id="SSF55008">
    <property type="entry name" value="HMA, heavy metal-associated domain"/>
    <property type="match status" value="1"/>
</dbReference>
<comment type="caution">
    <text evidence="2">The sequence shown here is derived from an EMBL/GenBank/DDBJ whole genome shotgun (WGS) entry which is preliminary data.</text>
</comment>
<organism evidence="2 3">
    <name type="scientific">Robinsoniella peoriensis</name>
    <dbReference type="NCBI Taxonomy" id="180332"/>
    <lineage>
        <taxon>Bacteria</taxon>
        <taxon>Bacillati</taxon>
        <taxon>Bacillota</taxon>
        <taxon>Clostridia</taxon>
        <taxon>Lachnospirales</taxon>
        <taxon>Lachnospiraceae</taxon>
        <taxon>Robinsoniella</taxon>
    </lineage>
</organism>
<protein>
    <submittedName>
        <fullName evidence="2">Copper chaperone</fullName>
    </submittedName>
</protein>
<sequence>MTVLKVEEMHCEKCVERISKAFDKAGLTYEVNLADKTVSIDGCDKCIATAKEILDDLGF</sequence>
<dbReference type="InterPro" id="IPR006121">
    <property type="entry name" value="HMA_dom"/>
</dbReference>
<dbReference type="Proteomes" id="UP000306509">
    <property type="component" value="Unassembled WGS sequence"/>
</dbReference>
<name>A0A4V6HSB4_9FIRM</name>
<reference evidence="2 3" key="1">
    <citation type="journal article" date="2019" name="Anaerobe">
        <title>Detection of Robinsoniella peoriensis in multiple bone samples of a trauma patient.</title>
        <authorList>
            <person name="Schrottner P."/>
            <person name="Hartwich K."/>
            <person name="Bunk B."/>
            <person name="Schober I."/>
            <person name="Helbig S."/>
            <person name="Rudolph W.W."/>
            <person name="Gunzer F."/>
        </authorList>
    </citation>
    <scope>NUCLEOTIDE SEQUENCE [LARGE SCALE GENOMIC DNA]</scope>
    <source>
        <strain evidence="2 3">DSM 106044</strain>
    </source>
</reference>
<dbReference type="AlphaFoldDB" id="A0A4V6HSB4"/>
<dbReference type="InterPro" id="IPR036163">
    <property type="entry name" value="HMA_dom_sf"/>
</dbReference>